<gene>
    <name evidence="1" type="ORF">B0H63DRAFT_489565</name>
</gene>
<dbReference type="AlphaFoldDB" id="A0AAE0K0Z5"/>
<dbReference type="EMBL" id="JAULSW010000011">
    <property type="protein sequence ID" value="KAK3367655.1"/>
    <property type="molecule type" value="Genomic_DNA"/>
</dbReference>
<evidence type="ECO:0000313" key="2">
    <source>
        <dbReference type="Proteomes" id="UP001285441"/>
    </source>
</evidence>
<reference evidence="1" key="2">
    <citation type="submission" date="2023-06" db="EMBL/GenBank/DDBJ databases">
        <authorList>
            <consortium name="Lawrence Berkeley National Laboratory"/>
            <person name="Haridas S."/>
            <person name="Hensen N."/>
            <person name="Bonometti L."/>
            <person name="Westerberg I."/>
            <person name="Brannstrom I.O."/>
            <person name="Guillou S."/>
            <person name="Cros-Aarteil S."/>
            <person name="Calhoun S."/>
            <person name="Kuo A."/>
            <person name="Mondo S."/>
            <person name="Pangilinan J."/>
            <person name="Riley R."/>
            <person name="LaButti K."/>
            <person name="Andreopoulos B."/>
            <person name="Lipzen A."/>
            <person name="Chen C."/>
            <person name="Yanf M."/>
            <person name="Daum C."/>
            <person name="Ng V."/>
            <person name="Clum A."/>
            <person name="Steindorff A."/>
            <person name="Ohm R."/>
            <person name="Martin F."/>
            <person name="Silar P."/>
            <person name="Natvig D."/>
            <person name="Lalanne C."/>
            <person name="Gautier V."/>
            <person name="Ament-velasquez S.L."/>
            <person name="Kruys A."/>
            <person name="Hutchinson M.I."/>
            <person name="Powell A.J."/>
            <person name="Barry K."/>
            <person name="Miller A.N."/>
            <person name="Grigoriev I.V."/>
            <person name="Debuchy R."/>
            <person name="Gladieux P."/>
            <person name="Thoren M.H."/>
            <person name="Johannesson H."/>
        </authorList>
    </citation>
    <scope>NUCLEOTIDE SEQUENCE</scope>
    <source>
        <strain evidence="1">CBS 232.78</strain>
    </source>
</reference>
<dbReference type="Proteomes" id="UP001285441">
    <property type="component" value="Unassembled WGS sequence"/>
</dbReference>
<proteinExistence type="predicted"/>
<name>A0AAE0K0Z5_9PEZI</name>
<organism evidence="1 2">
    <name type="scientific">Podospora didyma</name>
    <dbReference type="NCBI Taxonomy" id="330526"/>
    <lineage>
        <taxon>Eukaryota</taxon>
        <taxon>Fungi</taxon>
        <taxon>Dikarya</taxon>
        <taxon>Ascomycota</taxon>
        <taxon>Pezizomycotina</taxon>
        <taxon>Sordariomycetes</taxon>
        <taxon>Sordariomycetidae</taxon>
        <taxon>Sordariales</taxon>
        <taxon>Podosporaceae</taxon>
        <taxon>Podospora</taxon>
    </lineage>
</organism>
<comment type="caution">
    <text evidence="1">The sequence shown here is derived from an EMBL/GenBank/DDBJ whole genome shotgun (WGS) entry which is preliminary data.</text>
</comment>
<sequence>MSFVPLFHVWAFRMPDFLTLSVLPPHFPHEVAHLVQACPANLGFVDFIYLFRPDGGFCRSGTPCQGVGGCPASDMSASSASASASFPASSCVRGGLSGIVKSLPCEVLGLGLSLAWPGASGDVISPASFLSFLCRSASILSFLRRLALRSASSSSEFSALSLSCFCPAVPVWTRLRPGMPGSPGPGSRDPTRGPVGVFRYLIAVGVG</sequence>
<keyword evidence="2" id="KW-1185">Reference proteome</keyword>
<protein>
    <submittedName>
        <fullName evidence="1">Uncharacterized protein</fullName>
    </submittedName>
</protein>
<evidence type="ECO:0000313" key="1">
    <source>
        <dbReference type="EMBL" id="KAK3367655.1"/>
    </source>
</evidence>
<accession>A0AAE0K0Z5</accession>
<reference evidence="1" key="1">
    <citation type="journal article" date="2023" name="Mol. Phylogenet. Evol.">
        <title>Genome-scale phylogeny and comparative genomics of the fungal order Sordariales.</title>
        <authorList>
            <person name="Hensen N."/>
            <person name="Bonometti L."/>
            <person name="Westerberg I."/>
            <person name="Brannstrom I.O."/>
            <person name="Guillou S."/>
            <person name="Cros-Aarteil S."/>
            <person name="Calhoun S."/>
            <person name="Haridas S."/>
            <person name="Kuo A."/>
            <person name="Mondo S."/>
            <person name="Pangilinan J."/>
            <person name="Riley R."/>
            <person name="LaButti K."/>
            <person name="Andreopoulos B."/>
            <person name="Lipzen A."/>
            <person name="Chen C."/>
            <person name="Yan M."/>
            <person name="Daum C."/>
            <person name="Ng V."/>
            <person name="Clum A."/>
            <person name="Steindorff A."/>
            <person name="Ohm R.A."/>
            <person name="Martin F."/>
            <person name="Silar P."/>
            <person name="Natvig D.O."/>
            <person name="Lalanne C."/>
            <person name="Gautier V."/>
            <person name="Ament-Velasquez S.L."/>
            <person name="Kruys A."/>
            <person name="Hutchinson M.I."/>
            <person name="Powell A.J."/>
            <person name="Barry K."/>
            <person name="Miller A.N."/>
            <person name="Grigoriev I.V."/>
            <person name="Debuchy R."/>
            <person name="Gladieux P."/>
            <person name="Hiltunen Thoren M."/>
            <person name="Johannesson H."/>
        </authorList>
    </citation>
    <scope>NUCLEOTIDE SEQUENCE</scope>
    <source>
        <strain evidence="1">CBS 232.78</strain>
    </source>
</reference>